<dbReference type="EMBL" id="VXIT01000020">
    <property type="protein sequence ID" value="KAA6407024.1"/>
    <property type="molecule type" value="Genomic_DNA"/>
</dbReference>
<comment type="caution">
    <text evidence="3">The sequence shown here is derived from an EMBL/GenBank/DDBJ whole genome shotgun (WGS) entry which is preliminary data.</text>
</comment>
<dbReference type="AlphaFoldDB" id="A0A5M8PDQ0"/>
<feature type="transmembrane region" description="Helical" evidence="1">
    <location>
        <begin position="542"/>
        <end position="564"/>
    </location>
</feature>
<reference evidence="3 4" key="1">
    <citation type="submission" date="2019-09" db="EMBL/GenBank/DDBJ databases">
        <title>The hologenome of the rock-dwelling lichen Lasallia pustulata.</title>
        <authorList>
            <person name="Greshake Tzovaras B."/>
            <person name="Segers F."/>
            <person name="Bicker A."/>
            <person name="Dal Grande F."/>
            <person name="Otte J."/>
            <person name="Hankeln T."/>
            <person name="Schmitt I."/>
            <person name="Ebersberger I."/>
        </authorList>
    </citation>
    <scope>NUCLEOTIDE SEQUENCE [LARGE SCALE GENOMIC DNA]</scope>
    <source>
        <strain evidence="3">A1-1</strain>
    </source>
</reference>
<feature type="transmembrane region" description="Helical" evidence="1">
    <location>
        <begin position="84"/>
        <end position="104"/>
    </location>
</feature>
<accession>A0A5M8PDQ0</accession>
<dbReference type="PANTHER" id="PTHR35043">
    <property type="entry name" value="TRANSCRIPTION FACTOR DOMAIN-CONTAINING PROTEIN"/>
    <property type="match status" value="1"/>
</dbReference>
<evidence type="ECO:0000313" key="4">
    <source>
        <dbReference type="Proteomes" id="UP000324767"/>
    </source>
</evidence>
<name>A0A5M8PDQ0_9LECA</name>
<feature type="transmembrane region" description="Helical" evidence="1">
    <location>
        <begin position="510"/>
        <end position="530"/>
    </location>
</feature>
<keyword evidence="2" id="KW-0732">Signal</keyword>
<keyword evidence="1" id="KW-0472">Membrane</keyword>
<sequence length="654" mass="73088">MLSVVLLAFVARIETARGAPIQNLTAVHTDVAPAWVANPSGRGTWALLYSCVFTLVLCVWTSIHLNVPPQDDTPLKYWMRKVRWVLCALFAPEVVVFAAFLQWFQAWTFLGELKKLAESGQSDETKKHDKTSKTKPPYNMIYAYYVVMGGLTVDISHFHENLSRATITTNGVLFLADHGYFIPIPKESIQDKSKADVLAKGLVIVQVLWVVGQTIERKAAGYPITLLEVHTTVHIVCALILYALWFRKPQDVHDPTLISAEKFQDALAFMVLCSDFKSHLEYTQTFEEAYYGNDAVIFRDLEKGPCITPHWWWYGNIDQNPMPDDPGTLYGPPGHAWSRRVELSADQQQSGQIVTHYKSTGQDSQGTTRDYTAFNILGVITLAGDPSPDAVLTIYSGQALASGLGPGFLRKDRRSNCKDRRSNCKDFGAYPSATDYGVKVTVSQKQLTKLNMAGVFMKSNISSGSIHNRPVFPSKLSIRGYHDRLLCFREANTKRTLVNYINDKGHGYKLSLVPAMALLPTAYSGVHLGALSVMFPTPIERLLWIIACYILIGYTAALTVTSFYRRAAEFLLDYTKDDNFFSSVVKMMKWSVDLIVYADGSVTKLGIVLNNLSVLVAAAARVYIVVESFISLRHVPIGVYQTPDSNFMDYIPHL</sequence>
<dbReference type="PANTHER" id="PTHR35043:SF7">
    <property type="entry name" value="TRANSCRIPTION FACTOR DOMAIN-CONTAINING PROTEIN"/>
    <property type="match status" value="1"/>
</dbReference>
<keyword evidence="1" id="KW-1133">Transmembrane helix</keyword>
<feature type="signal peptide" evidence="2">
    <location>
        <begin position="1"/>
        <end position="18"/>
    </location>
</feature>
<organism evidence="3 4">
    <name type="scientific">Lasallia pustulata</name>
    <dbReference type="NCBI Taxonomy" id="136370"/>
    <lineage>
        <taxon>Eukaryota</taxon>
        <taxon>Fungi</taxon>
        <taxon>Dikarya</taxon>
        <taxon>Ascomycota</taxon>
        <taxon>Pezizomycotina</taxon>
        <taxon>Lecanoromycetes</taxon>
        <taxon>OSLEUM clade</taxon>
        <taxon>Umbilicariomycetidae</taxon>
        <taxon>Umbilicariales</taxon>
        <taxon>Umbilicariaceae</taxon>
        <taxon>Lasallia</taxon>
    </lineage>
</organism>
<evidence type="ECO:0000256" key="1">
    <source>
        <dbReference type="SAM" id="Phobius"/>
    </source>
</evidence>
<protein>
    <submittedName>
        <fullName evidence="3">Uncharacterized protein</fullName>
    </submittedName>
</protein>
<evidence type="ECO:0000313" key="3">
    <source>
        <dbReference type="EMBL" id="KAA6407024.1"/>
    </source>
</evidence>
<gene>
    <name evidence="3" type="ORF">FRX48_09090</name>
</gene>
<evidence type="ECO:0000256" key="2">
    <source>
        <dbReference type="SAM" id="SignalP"/>
    </source>
</evidence>
<proteinExistence type="predicted"/>
<dbReference type="OrthoDB" id="9451547at2759"/>
<dbReference type="Proteomes" id="UP000324767">
    <property type="component" value="Unassembled WGS sequence"/>
</dbReference>
<feature type="transmembrane region" description="Helical" evidence="1">
    <location>
        <begin position="42"/>
        <end position="63"/>
    </location>
</feature>
<keyword evidence="1" id="KW-0812">Transmembrane</keyword>
<feature type="chain" id="PRO_5024426740" evidence="2">
    <location>
        <begin position="19"/>
        <end position="654"/>
    </location>
</feature>